<evidence type="ECO:0000313" key="2">
    <source>
        <dbReference type="EMBL" id="KAL2062563.1"/>
    </source>
</evidence>
<name>A0ABR4BY45_9HELO</name>
<dbReference type="EMBL" id="JAZHXI010000017">
    <property type="protein sequence ID" value="KAL2062563.1"/>
    <property type="molecule type" value="Genomic_DNA"/>
</dbReference>
<comment type="caution">
    <text evidence="2">The sequence shown here is derived from an EMBL/GenBank/DDBJ whole genome shotgun (WGS) entry which is preliminary data.</text>
</comment>
<feature type="domain" description="Aminoglycoside phosphotransferase" evidence="1">
    <location>
        <begin position="75"/>
        <end position="304"/>
    </location>
</feature>
<dbReference type="PANTHER" id="PTHR21310:SF15">
    <property type="entry name" value="AMINOGLYCOSIDE PHOSPHOTRANSFERASE DOMAIN-CONTAINING PROTEIN"/>
    <property type="match status" value="1"/>
</dbReference>
<organism evidence="2 3">
    <name type="scientific">Oculimacula yallundae</name>
    <dbReference type="NCBI Taxonomy" id="86028"/>
    <lineage>
        <taxon>Eukaryota</taxon>
        <taxon>Fungi</taxon>
        <taxon>Dikarya</taxon>
        <taxon>Ascomycota</taxon>
        <taxon>Pezizomycotina</taxon>
        <taxon>Leotiomycetes</taxon>
        <taxon>Helotiales</taxon>
        <taxon>Ploettnerulaceae</taxon>
        <taxon>Oculimacula</taxon>
    </lineage>
</organism>
<reference evidence="2 3" key="1">
    <citation type="journal article" date="2024" name="Commun. Biol.">
        <title>Comparative genomic analysis of thermophilic fungi reveals convergent evolutionary adaptations and gene losses.</title>
        <authorList>
            <person name="Steindorff A.S."/>
            <person name="Aguilar-Pontes M.V."/>
            <person name="Robinson A.J."/>
            <person name="Andreopoulos B."/>
            <person name="LaButti K."/>
            <person name="Kuo A."/>
            <person name="Mondo S."/>
            <person name="Riley R."/>
            <person name="Otillar R."/>
            <person name="Haridas S."/>
            <person name="Lipzen A."/>
            <person name="Grimwood J."/>
            <person name="Schmutz J."/>
            <person name="Clum A."/>
            <person name="Reid I.D."/>
            <person name="Moisan M.C."/>
            <person name="Butler G."/>
            <person name="Nguyen T.T.M."/>
            <person name="Dewar K."/>
            <person name="Conant G."/>
            <person name="Drula E."/>
            <person name="Henrissat B."/>
            <person name="Hansel C."/>
            <person name="Singer S."/>
            <person name="Hutchinson M.I."/>
            <person name="de Vries R.P."/>
            <person name="Natvig D.O."/>
            <person name="Powell A.J."/>
            <person name="Tsang A."/>
            <person name="Grigoriev I.V."/>
        </authorList>
    </citation>
    <scope>NUCLEOTIDE SEQUENCE [LARGE SCALE GENOMIC DNA]</scope>
    <source>
        <strain evidence="2 3">CBS 494.80</strain>
    </source>
</reference>
<dbReference type="PANTHER" id="PTHR21310">
    <property type="entry name" value="AMINOGLYCOSIDE PHOSPHOTRANSFERASE-RELATED-RELATED"/>
    <property type="match status" value="1"/>
</dbReference>
<accession>A0ABR4BY45</accession>
<proteinExistence type="predicted"/>
<keyword evidence="3" id="KW-1185">Reference proteome</keyword>
<dbReference type="InterPro" id="IPR011009">
    <property type="entry name" value="Kinase-like_dom_sf"/>
</dbReference>
<sequence>MASNTRDTDAIKAQQREFILKFFESDFGVGILEITTLPRCNNNFLHFVTFLSPIALDLAVSSKSGTAPIPHNTTKVVFRIGNPASMFNHAVKVENTVATMQLARQALSDLAIVPHVYAWDKTGGPSGNGWILEQHMPGMNIESEFHHNLSPHSKRQILTQIANVLKTLQNFELPAKASSFGGLAFDNDGNVISGPFVVEPYTGPYPDMKSYYSDMLRVQLQEADRSRVAKGWRQNGLRDRLDAFAEKGLEGLLTKTLDKDVKPVLIIGDIIISNFLFHPTTHQILGLVDYDCSHTGFSIHEFFFSSFSVSYYVLADDPLIISALFGGFPSPLPPSIPTTSPEYHDNDTPQWETMKMFEEELERVGAARPSSIEGAEEITNVYKLLSEVCPFHFLMDKWIDRQSEEKLQEHINKQWSIIDKSLANWGF</sequence>
<evidence type="ECO:0000259" key="1">
    <source>
        <dbReference type="Pfam" id="PF01636"/>
    </source>
</evidence>
<evidence type="ECO:0000313" key="3">
    <source>
        <dbReference type="Proteomes" id="UP001595075"/>
    </source>
</evidence>
<dbReference type="Proteomes" id="UP001595075">
    <property type="component" value="Unassembled WGS sequence"/>
</dbReference>
<dbReference type="Pfam" id="PF01636">
    <property type="entry name" value="APH"/>
    <property type="match status" value="1"/>
</dbReference>
<protein>
    <recommendedName>
        <fullName evidence="1">Aminoglycoside phosphotransferase domain-containing protein</fullName>
    </recommendedName>
</protein>
<dbReference type="InterPro" id="IPR002575">
    <property type="entry name" value="Aminoglycoside_PTrfase"/>
</dbReference>
<gene>
    <name evidence="2" type="ORF">VTL71DRAFT_6829</name>
</gene>
<dbReference type="SUPFAM" id="SSF56112">
    <property type="entry name" value="Protein kinase-like (PK-like)"/>
    <property type="match status" value="1"/>
</dbReference>
<dbReference type="Gene3D" id="3.90.1200.10">
    <property type="match status" value="1"/>
</dbReference>
<dbReference type="InterPro" id="IPR051678">
    <property type="entry name" value="AGP_Transferase"/>
</dbReference>